<evidence type="ECO:0000313" key="1">
    <source>
        <dbReference type="EMBL" id="KRQ86051.1"/>
    </source>
</evidence>
<evidence type="ECO:0008006" key="3">
    <source>
        <dbReference type="Google" id="ProtNLM"/>
    </source>
</evidence>
<name>A0A0R3JRE2_CALMK</name>
<keyword evidence="2" id="KW-1185">Reference proteome</keyword>
<proteinExistence type="predicted"/>
<evidence type="ECO:0000313" key="2">
    <source>
        <dbReference type="Proteomes" id="UP000052015"/>
    </source>
</evidence>
<dbReference type="RefSeq" id="WP_057979472.1">
    <property type="nucleotide sequence ID" value="NZ_LKHP01000017.1"/>
</dbReference>
<dbReference type="AlphaFoldDB" id="A0A0R3JRE2"/>
<dbReference type="Proteomes" id="UP000052015">
    <property type="component" value="Unassembled WGS sequence"/>
</dbReference>
<protein>
    <recommendedName>
        <fullName evidence="3">Phage head-tail joining protein</fullName>
    </recommendedName>
</protein>
<comment type="caution">
    <text evidence="1">The sequence shown here is derived from an EMBL/GenBank/DDBJ whole genome shotgun (WGS) entry which is preliminary data.</text>
</comment>
<organism evidence="1 2">
    <name type="scientific">Caloramator mitchellensis</name>
    <dbReference type="NCBI Taxonomy" id="908809"/>
    <lineage>
        <taxon>Bacteria</taxon>
        <taxon>Bacillati</taxon>
        <taxon>Bacillota</taxon>
        <taxon>Clostridia</taxon>
        <taxon>Eubacteriales</taxon>
        <taxon>Clostridiaceae</taxon>
        <taxon>Caloramator</taxon>
    </lineage>
</organism>
<sequence length="97" mass="11517">MKEYFNQKVKWYKKTGNNAYGQPIYAPAVEIPCRYEERMKLIRDKQGKESVSQGTFYLIEKVGLDDKLEYEGKQFNVMNYSDTVNLDGVFLFRKVWV</sequence>
<dbReference type="EMBL" id="LKHP01000017">
    <property type="protein sequence ID" value="KRQ86051.1"/>
    <property type="molecule type" value="Genomic_DNA"/>
</dbReference>
<accession>A0A0R3JRE2</accession>
<gene>
    <name evidence="1" type="ORF">ABG79_02183</name>
</gene>
<dbReference type="STRING" id="908809.ABG79_02183"/>
<dbReference type="OrthoDB" id="2084015at2"/>
<reference evidence="1 2" key="1">
    <citation type="submission" date="2015-09" db="EMBL/GenBank/DDBJ databases">
        <title>Draft genome sequence of a Caloramator mitchellensis, a moderate thermophile from the Great Artesian Basin of Australia.</title>
        <authorList>
            <person name="Patel B.K."/>
        </authorList>
    </citation>
    <scope>NUCLEOTIDE SEQUENCE [LARGE SCALE GENOMIC DNA]</scope>
    <source>
        <strain evidence="1 2">VF08</strain>
    </source>
</reference>